<evidence type="ECO:0000256" key="8">
    <source>
        <dbReference type="HAMAP-Rule" id="MF_00459"/>
    </source>
</evidence>
<keyword evidence="6 8" id="KW-1133">Transmembrane helix</keyword>
<dbReference type="OrthoDB" id="9803631at2"/>
<feature type="transmembrane region" description="Helical" evidence="8">
    <location>
        <begin position="135"/>
        <end position="156"/>
    </location>
</feature>
<feature type="transmembrane region" description="Helical" evidence="8">
    <location>
        <begin position="46"/>
        <end position="68"/>
    </location>
</feature>
<name>A0A1Y2K1J4_9PROT</name>
<dbReference type="NCBIfam" id="TIGR01943">
    <property type="entry name" value="rnfA"/>
    <property type="match status" value="1"/>
</dbReference>
<keyword evidence="8" id="KW-1003">Cell membrane</keyword>
<organism evidence="9 10">
    <name type="scientific">Magnetofaba australis IT-1</name>
    <dbReference type="NCBI Taxonomy" id="1434232"/>
    <lineage>
        <taxon>Bacteria</taxon>
        <taxon>Pseudomonadati</taxon>
        <taxon>Pseudomonadota</taxon>
        <taxon>Magnetococcia</taxon>
        <taxon>Magnetococcales</taxon>
        <taxon>Magnetococcaceae</taxon>
        <taxon>Magnetofaba</taxon>
    </lineage>
</organism>
<dbReference type="Pfam" id="PF02508">
    <property type="entry name" value="Rnf-Nqr"/>
    <property type="match status" value="1"/>
</dbReference>
<dbReference type="GO" id="GO:0022900">
    <property type="term" value="P:electron transport chain"/>
    <property type="evidence" value="ECO:0007669"/>
    <property type="project" value="UniProtKB-UniRule"/>
</dbReference>
<evidence type="ECO:0000256" key="4">
    <source>
        <dbReference type="ARBA" id="ARBA00022967"/>
    </source>
</evidence>
<evidence type="ECO:0000256" key="3">
    <source>
        <dbReference type="ARBA" id="ARBA00022692"/>
    </source>
</evidence>
<keyword evidence="8" id="KW-0997">Cell inner membrane</keyword>
<dbReference type="EMBL" id="LVJN01000020">
    <property type="protein sequence ID" value="OSM01878.1"/>
    <property type="molecule type" value="Genomic_DNA"/>
</dbReference>
<evidence type="ECO:0000313" key="9">
    <source>
        <dbReference type="EMBL" id="OSM01878.1"/>
    </source>
</evidence>
<evidence type="ECO:0000256" key="1">
    <source>
        <dbReference type="ARBA" id="ARBA00004127"/>
    </source>
</evidence>
<evidence type="ECO:0000256" key="7">
    <source>
        <dbReference type="ARBA" id="ARBA00023136"/>
    </source>
</evidence>
<evidence type="ECO:0000256" key="5">
    <source>
        <dbReference type="ARBA" id="ARBA00022982"/>
    </source>
</evidence>
<dbReference type="InterPro" id="IPR003667">
    <property type="entry name" value="NqrDE/RnfAE"/>
</dbReference>
<evidence type="ECO:0000313" key="10">
    <source>
        <dbReference type="Proteomes" id="UP000194003"/>
    </source>
</evidence>
<evidence type="ECO:0000256" key="2">
    <source>
        <dbReference type="ARBA" id="ARBA00022448"/>
    </source>
</evidence>
<comment type="subunit">
    <text evidence="8">The complex is composed of six subunits: RnfA, RnfB, RnfC, RnfD, RnfE and RnfG.</text>
</comment>
<reference evidence="9 10" key="1">
    <citation type="journal article" date="2016" name="BMC Genomics">
        <title>Combined genomic and structural analyses of a cultured magnetotactic bacterium reveals its niche adaptation to a dynamic environment.</title>
        <authorList>
            <person name="Araujo A.C."/>
            <person name="Morillo V."/>
            <person name="Cypriano J."/>
            <person name="Teixeira L.C."/>
            <person name="Leao P."/>
            <person name="Lyra S."/>
            <person name="Almeida L.G."/>
            <person name="Bazylinski D.A."/>
            <person name="Vasconcellos A.T."/>
            <person name="Abreu F."/>
            <person name="Lins U."/>
        </authorList>
    </citation>
    <scope>NUCLEOTIDE SEQUENCE [LARGE SCALE GENOMIC DNA]</scope>
    <source>
        <strain evidence="9 10">IT-1</strain>
    </source>
</reference>
<keyword evidence="4 8" id="KW-1278">Translocase</keyword>
<feature type="transmembrane region" description="Helical" evidence="8">
    <location>
        <begin position="6"/>
        <end position="25"/>
    </location>
</feature>
<dbReference type="InterPro" id="IPR050133">
    <property type="entry name" value="NqrDE/RnfAE_oxidrdctase"/>
</dbReference>
<evidence type="ECO:0000256" key="6">
    <source>
        <dbReference type="ARBA" id="ARBA00022989"/>
    </source>
</evidence>
<gene>
    <name evidence="8" type="primary">rnfA</name>
    <name evidence="9" type="ORF">MAIT1_01931</name>
</gene>
<dbReference type="AlphaFoldDB" id="A0A1Y2K1J4"/>
<dbReference type="EC" id="7.-.-.-" evidence="8"/>
<feature type="transmembrane region" description="Helical" evidence="8">
    <location>
        <begin position="74"/>
        <end position="92"/>
    </location>
</feature>
<keyword evidence="5 8" id="KW-0249">Electron transport</keyword>
<dbReference type="RefSeq" id="WP_085444386.1">
    <property type="nucleotide sequence ID" value="NZ_LVJN01000020.1"/>
</dbReference>
<dbReference type="PIRSF" id="PIRSF006102">
    <property type="entry name" value="NQR_DE"/>
    <property type="match status" value="1"/>
</dbReference>
<comment type="similarity">
    <text evidence="8">Belongs to the NqrDE/RnfAE family.</text>
</comment>
<feature type="transmembrane region" description="Helical" evidence="8">
    <location>
        <begin position="177"/>
        <end position="196"/>
    </location>
</feature>
<dbReference type="PANTHER" id="PTHR30335:SF0">
    <property type="entry name" value="ION-TRANSLOCATING OXIDOREDUCTASE COMPLEX SUBUNIT A"/>
    <property type="match status" value="1"/>
</dbReference>
<dbReference type="STRING" id="1434232.MAIT1_01931"/>
<comment type="subcellular location">
    <subcellularLocation>
        <location evidence="8">Cell inner membrane</location>
        <topology evidence="8">Multi-pass membrane protein</topology>
    </subcellularLocation>
    <subcellularLocation>
        <location evidence="1">Endomembrane system</location>
        <topology evidence="1">Multi-pass membrane protein</topology>
    </subcellularLocation>
</comment>
<comment type="caution">
    <text evidence="9">The sequence shown here is derived from an EMBL/GenBank/DDBJ whole genome shotgun (WGS) entry which is preliminary data.</text>
</comment>
<protein>
    <recommendedName>
        <fullName evidence="8">Ion-translocating oxidoreductase complex subunit A</fullName>
        <ecNumber evidence="8">7.-.-.-</ecNumber>
    </recommendedName>
    <alternativeName>
        <fullName evidence="8">Rnf electron transport complex subunit A</fullName>
    </alternativeName>
</protein>
<comment type="function">
    <text evidence="8">Part of a membrane-bound complex that couples electron transfer with translocation of ions across the membrane.</text>
</comment>
<dbReference type="GO" id="GO:0012505">
    <property type="term" value="C:endomembrane system"/>
    <property type="evidence" value="ECO:0007669"/>
    <property type="project" value="UniProtKB-SubCell"/>
</dbReference>
<proteinExistence type="inferred from homology"/>
<keyword evidence="3 8" id="KW-0812">Transmembrane</keyword>
<dbReference type="NCBIfam" id="NF003481">
    <property type="entry name" value="PRK05151.1"/>
    <property type="match status" value="1"/>
</dbReference>
<sequence>MTEVSFSNFLLILISTVFVNNYVLAKFLGICPFLGVSKKVETAVGMTYAVMFVMTLASVISWLVQHYILDTFGLGYLQTISFILIIASLVQLTEMVIHKVSPVLYASLGIFLPLITTNCAVLGVALLNIQQENSFLNATFYGIGAGLGFGLVLILFAGMRERIDLSDVPALFKGSPISLINAGLMSLAFMGFAGLVK</sequence>
<dbReference type="GO" id="GO:0005886">
    <property type="term" value="C:plasma membrane"/>
    <property type="evidence" value="ECO:0007669"/>
    <property type="project" value="UniProtKB-SubCell"/>
</dbReference>
<keyword evidence="2 8" id="KW-0813">Transport</keyword>
<feature type="transmembrane region" description="Helical" evidence="8">
    <location>
        <begin position="104"/>
        <end position="129"/>
    </location>
</feature>
<dbReference type="PANTHER" id="PTHR30335">
    <property type="entry name" value="INTEGRAL MEMBRANE PROTEIN OF SOXR-REDUCING COMPLEX"/>
    <property type="match status" value="1"/>
</dbReference>
<keyword evidence="7 8" id="KW-0472">Membrane</keyword>
<dbReference type="HAMAP" id="MF_00459">
    <property type="entry name" value="RsxA_RnfA"/>
    <property type="match status" value="1"/>
</dbReference>
<accession>A0A1Y2K1J4</accession>
<dbReference type="InterPro" id="IPR011293">
    <property type="entry name" value="Ion_transpt_RnfA/RsxA"/>
</dbReference>
<dbReference type="Proteomes" id="UP000194003">
    <property type="component" value="Unassembled WGS sequence"/>
</dbReference>
<keyword evidence="10" id="KW-1185">Reference proteome</keyword>